<evidence type="ECO:0000256" key="1">
    <source>
        <dbReference type="ARBA" id="ARBA00023002"/>
    </source>
</evidence>
<dbReference type="OrthoDB" id="5322683at2759"/>
<keyword evidence="1" id="KW-0560">Oxidoreductase</keyword>
<dbReference type="EMBL" id="KZ988258">
    <property type="protein sequence ID" value="RKP12638.1"/>
    <property type="molecule type" value="Genomic_DNA"/>
</dbReference>
<accession>A0A4P9Y1G4</accession>
<dbReference type="InterPro" id="IPR016161">
    <property type="entry name" value="Ald_DH/histidinol_DH"/>
</dbReference>
<feature type="non-terminal residue" evidence="4">
    <location>
        <position position="131"/>
    </location>
</feature>
<evidence type="ECO:0000256" key="2">
    <source>
        <dbReference type="ARBA" id="ARBA00023027"/>
    </source>
</evidence>
<dbReference type="Proteomes" id="UP000267251">
    <property type="component" value="Unassembled WGS sequence"/>
</dbReference>
<dbReference type="SUPFAM" id="SSF53720">
    <property type="entry name" value="ALDH-like"/>
    <property type="match status" value="1"/>
</dbReference>
<dbReference type="InterPro" id="IPR050485">
    <property type="entry name" value="Proline_metab_enzyme"/>
</dbReference>
<reference evidence="5" key="1">
    <citation type="journal article" date="2018" name="Nat. Microbiol.">
        <title>Leveraging single-cell genomics to expand the fungal tree of life.</title>
        <authorList>
            <person name="Ahrendt S.R."/>
            <person name="Quandt C.A."/>
            <person name="Ciobanu D."/>
            <person name="Clum A."/>
            <person name="Salamov A."/>
            <person name="Andreopoulos B."/>
            <person name="Cheng J.F."/>
            <person name="Woyke T."/>
            <person name="Pelin A."/>
            <person name="Henrissat B."/>
            <person name="Reynolds N.K."/>
            <person name="Benny G.L."/>
            <person name="Smith M.E."/>
            <person name="James T.Y."/>
            <person name="Grigoriev I.V."/>
        </authorList>
    </citation>
    <scope>NUCLEOTIDE SEQUENCE [LARGE SCALE GENOMIC DNA]</scope>
</reference>
<dbReference type="Gene3D" id="3.40.605.10">
    <property type="entry name" value="Aldehyde Dehydrogenase, Chain A, domain 1"/>
    <property type="match status" value="1"/>
</dbReference>
<dbReference type="GO" id="GO:0010133">
    <property type="term" value="P:L-proline catabolic process to L-glutamate"/>
    <property type="evidence" value="ECO:0007669"/>
    <property type="project" value="TreeGrafter"/>
</dbReference>
<evidence type="ECO:0000259" key="3">
    <source>
        <dbReference type="Pfam" id="PF00171"/>
    </source>
</evidence>
<dbReference type="GO" id="GO:0003842">
    <property type="term" value="F:L-glutamate gamma-semialdehyde dehydrogenase activity"/>
    <property type="evidence" value="ECO:0007669"/>
    <property type="project" value="TreeGrafter"/>
</dbReference>
<dbReference type="InterPro" id="IPR015590">
    <property type="entry name" value="Aldehyde_DH_dom"/>
</dbReference>
<feature type="non-terminal residue" evidence="4">
    <location>
        <position position="1"/>
    </location>
</feature>
<protein>
    <recommendedName>
        <fullName evidence="3">Aldehyde dehydrogenase domain-containing protein</fullName>
    </recommendedName>
</protein>
<feature type="domain" description="Aldehyde dehydrogenase" evidence="3">
    <location>
        <begin position="45"/>
        <end position="126"/>
    </location>
</feature>
<keyword evidence="5" id="KW-1185">Reference proteome</keyword>
<dbReference type="AlphaFoldDB" id="A0A4P9Y1G4"/>
<dbReference type="InterPro" id="IPR016162">
    <property type="entry name" value="Ald_DH_N"/>
</dbReference>
<sequence>SEERQKLRAAVDRMYSAAPFQVPIVINGKELHPSEGKKLESQPMPSEHKKLLCKYETADATLTKKAIEGSLAARDAWEAMPFNDRAAIFLKAADLIATKYRYELMAATMLGQGKNPWQAEIDAAAALADFL</sequence>
<evidence type="ECO:0000313" key="5">
    <source>
        <dbReference type="Proteomes" id="UP000267251"/>
    </source>
</evidence>
<proteinExistence type="predicted"/>
<name>A0A4P9Y1G4_9FUNG</name>
<dbReference type="PANTHER" id="PTHR42862:SF1">
    <property type="entry name" value="DELTA-1-PYRROLINE-5-CARBOXYLATE DEHYDROGENASE 2, ISOFORM A-RELATED"/>
    <property type="match status" value="1"/>
</dbReference>
<dbReference type="PANTHER" id="PTHR42862">
    <property type="entry name" value="DELTA-1-PYRROLINE-5-CARBOXYLATE DEHYDROGENASE 1, ISOFORM A-RELATED"/>
    <property type="match status" value="1"/>
</dbReference>
<keyword evidence="2" id="KW-0520">NAD</keyword>
<dbReference type="Pfam" id="PF00171">
    <property type="entry name" value="Aldedh"/>
    <property type="match status" value="1"/>
</dbReference>
<organism evidence="4 5">
    <name type="scientific">Piptocephalis cylindrospora</name>
    <dbReference type="NCBI Taxonomy" id="1907219"/>
    <lineage>
        <taxon>Eukaryota</taxon>
        <taxon>Fungi</taxon>
        <taxon>Fungi incertae sedis</taxon>
        <taxon>Zoopagomycota</taxon>
        <taxon>Zoopagomycotina</taxon>
        <taxon>Zoopagomycetes</taxon>
        <taxon>Zoopagales</taxon>
        <taxon>Piptocephalidaceae</taxon>
        <taxon>Piptocephalis</taxon>
    </lineage>
</organism>
<evidence type="ECO:0000313" key="4">
    <source>
        <dbReference type="EMBL" id="RKP12638.1"/>
    </source>
</evidence>
<dbReference type="GO" id="GO:0005759">
    <property type="term" value="C:mitochondrial matrix"/>
    <property type="evidence" value="ECO:0007669"/>
    <property type="project" value="TreeGrafter"/>
</dbReference>
<gene>
    <name evidence="4" type="ORF">BJ684DRAFT_2442</name>
</gene>